<proteinExistence type="predicted"/>
<dbReference type="EMBL" id="JBHRTI010000004">
    <property type="protein sequence ID" value="MFC3147774.1"/>
    <property type="molecule type" value="Genomic_DNA"/>
</dbReference>
<gene>
    <name evidence="1" type="ORF">ACFOEN_08980</name>
</gene>
<dbReference type="SUPFAM" id="SSF69304">
    <property type="entry name" value="Tricorn protease N-terminal domain"/>
    <property type="match status" value="1"/>
</dbReference>
<keyword evidence="2" id="KW-1185">Reference proteome</keyword>
<protein>
    <submittedName>
        <fullName evidence="1">Uncharacterized protein</fullName>
    </submittedName>
</protein>
<sequence>MTLFRADGSAARTAHSFSLGSTSSERWGQIYTARRTSTPGVYSDYRTRALWLVDSGAVHYLDLDQPAQSARRVSTLRLDSAQTAFCGLRVMGSRDITDPLSSRAIVSQAGQDARCDTQDDAAFVLKASQTATSQPLPVPALARPGAIGLLDNPADRASKQDWLAWLADGRVLLLNDDLDTANPTGAIGGVVPSADSFIDVVPAPFPSSRIAVTIAASTTSTTTTQLVSFDLATKSAQRHTPFGFQQGPSYISADTAGSYVLMLGTPGYWPSNAAAPAALPGIPTGFAASLLVPVDGGVIAIGRNRATGDGMALLITQAGSRVITLNGAGASFWYAYPAGNLITVLGTRNSQSVILVFDRSGSLVKELPGGQITFLTFGAEADFRTYNSGGLLVFARPQAGQLNELVSLSLSTGNETRLGMLPPEVGAFDIDFMGNTIRGRVQVLRMVRRATDAQGTVRIADDAALVDLETPNSLRRLTNNINF</sequence>
<dbReference type="RefSeq" id="WP_377303144.1">
    <property type="nucleotide sequence ID" value="NZ_CP180191.1"/>
</dbReference>
<name>A0ABV7H5J9_9BURK</name>
<evidence type="ECO:0000313" key="2">
    <source>
        <dbReference type="Proteomes" id="UP001595556"/>
    </source>
</evidence>
<dbReference type="Proteomes" id="UP001595556">
    <property type="component" value="Unassembled WGS sequence"/>
</dbReference>
<comment type="caution">
    <text evidence="1">The sequence shown here is derived from an EMBL/GenBank/DDBJ whole genome shotgun (WGS) entry which is preliminary data.</text>
</comment>
<evidence type="ECO:0000313" key="1">
    <source>
        <dbReference type="EMBL" id="MFC3147774.1"/>
    </source>
</evidence>
<accession>A0ABV7H5J9</accession>
<reference evidence="2" key="1">
    <citation type="journal article" date="2019" name="Int. J. Syst. Evol. Microbiol.">
        <title>The Global Catalogue of Microorganisms (GCM) 10K type strain sequencing project: providing services to taxonomists for standard genome sequencing and annotation.</title>
        <authorList>
            <consortium name="The Broad Institute Genomics Platform"/>
            <consortium name="The Broad Institute Genome Sequencing Center for Infectious Disease"/>
            <person name="Wu L."/>
            <person name="Ma J."/>
        </authorList>
    </citation>
    <scope>NUCLEOTIDE SEQUENCE [LARGE SCALE GENOMIC DNA]</scope>
    <source>
        <strain evidence="2">KCTC 52168</strain>
    </source>
</reference>
<organism evidence="1 2">
    <name type="scientific">Piscinibacterium candidicorallinum</name>
    <dbReference type="NCBI Taxonomy" id="1793872"/>
    <lineage>
        <taxon>Bacteria</taxon>
        <taxon>Pseudomonadati</taxon>
        <taxon>Pseudomonadota</taxon>
        <taxon>Betaproteobacteria</taxon>
        <taxon>Burkholderiales</taxon>
        <taxon>Piscinibacterium</taxon>
    </lineage>
</organism>